<evidence type="ECO:0000313" key="5">
    <source>
        <dbReference type="Proteomes" id="UP000190816"/>
    </source>
</evidence>
<dbReference type="AlphaFoldDB" id="A0AAJ3NAZ6"/>
<reference evidence="3 4" key="2">
    <citation type="submission" date="2016-07" db="EMBL/GenBank/DDBJ databases">
        <title>Revisiting the Taxonomy of the Elizabethkingia Genus based on Whole-Genome Sequencing, Optical Mapping, and MALDI-TOF.</title>
        <authorList>
            <person name="Nicholson A.C."/>
        </authorList>
    </citation>
    <scope>NUCLEOTIDE SEQUENCE [LARGE SCALE GENOMIC DNA]</scope>
    <source>
        <strain evidence="3 4">C1558</strain>
    </source>
</reference>
<dbReference type="SUPFAM" id="SSF53448">
    <property type="entry name" value="Nucleotide-diphospho-sugar transferases"/>
    <property type="match status" value="1"/>
</dbReference>
<keyword evidence="4" id="KW-1185">Reference proteome</keyword>
<dbReference type="Gene3D" id="3.90.550.10">
    <property type="entry name" value="Spore Coat Polysaccharide Biosynthesis Protein SpsA, Chain A"/>
    <property type="match status" value="1"/>
</dbReference>
<name>A0AAJ3NAZ6_9FLAO</name>
<dbReference type="KEGG" id="ego:BBD34_05895"/>
<feature type="domain" description="Glycosyltransferase 2-like" evidence="1">
    <location>
        <begin position="4"/>
        <end position="160"/>
    </location>
</feature>
<dbReference type="Proteomes" id="UP000190816">
    <property type="component" value="Unassembled WGS sequence"/>
</dbReference>
<dbReference type="Pfam" id="PF00535">
    <property type="entry name" value="Glycos_transf_2"/>
    <property type="match status" value="1"/>
</dbReference>
<dbReference type="InterPro" id="IPR001173">
    <property type="entry name" value="Glyco_trans_2-like"/>
</dbReference>
<dbReference type="PANTHER" id="PTHR22916:SF3">
    <property type="entry name" value="UDP-GLCNAC:BETAGAL BETA-1,3-N-ACETYLGLUCOSAMINYLTRANSFERASE-LIKE PROTEIN 1"/>
    <property type="match status" value="1"/>
</dbReference>
<dbReference type="PANTHER" id="PTHR22916">
    <property type="entry name" value="GLYCOSYLTRANSFERASE"/>
    <property type="match status" value="1"/>
</dbReference>
<evidence type="ECO:0000313" key="2">
    <source>
        <dbReference type="EMBL" id="OPB73440.1"/>
    </source>
</evidence>
<evidence type="ECO:0000313" key="3">
    <source>
        <dbReference type="EMBL" id="OPB86958.1"/>
    </source>
</evidence>
<dbReference type="Proteomes" id="UP000190016">
    <property type="component" value="Unassembled WGS sequence"/>
</dbReference>
<protein>
    <recommendedName>
        <fullName evidence="1">Glycosyltransferase 2-like domain-containing protein</fullName>
    </recommendedName>
</protein>
<dbReference type="EMBL" id="MBDS01000017">
    <property type="protein sequence ID" value="OPB86958.1"/>
    <property type="molecule type" value="Genomic_DNA"/>
</dbReference>
<dbReference type="GO" id="GO:0016758">
    <property type="term" value="F:hexosyltransferase activity"/>
    <property type="evidence" value="ECO:0007669"/>
    <property type="project" value="UniProtKB-ARBA"/>
</dbReference>
<organism evidence="2 5">
    <name type="scientific">Elizabethkingia ursingii</name>
    <dbReference type="NCBI Taxonomy" id="1756150"/>
    <lineage>
        <taxon>Bacteria</taxon>
        <taxon>Pseudomonadati</taxon>
        <taxon>Bacteroidota</taxon>
        <taxon>Flavobacteriia</taxon>
        <taxon>Flavobacteriales</taxon>
        <taxon>Weeksellaceae</taxon>
        <taxon>Elizabethkingia</taxon>
    </lineage>
</organism>
<evidence type="ECO:0000259" key="1">
    <source>
        <dbReference type="Pfam" id="PF00535"/>
    </source>
</evidence>
<reference evidence="2 5" key="1">
    <citation type="submission" date="2016-06" db="EMBL/GenBank/DDBJ databases">
        <authorList>
            <person name="Nicholson A.C."/>
        </authorList>
    </citation>
    <scope>NUCLEOTIDE SEQUENCE [LARGE SCALE GENOMIC DNA]</scope>
    <source>
        <strain evidence="2 5">G4123</strain>
    </source>
</reference>
<dbReference type="RefSeq" id="WP_078402739.1">
    <property type="nucleotide sequence ID" value="NZ_CP016377.1"/>
</dbReference>
<gene>
    <name evidence="2" type="ORF">BAY32_10325</name>
    <name evidence="3" type="ORF">BB021_10615</name>
</gene>
<evidence type="ECO:0000313" key="4">
    <source>
        <dbReference type="Proteomes" id="UP000190016"/>
    </source>
</evidence>
<sequence length="293" mass="34215">MTFTVFTASFNRAHTIIRTYNSLVNQSFKDFEWLIVDDGSTDNTDQTVSGFIKKNEIDITYIKKNNGGKHTAWNIGLDNAKGDFFIILDADDFFLEDTLFIFHKYYKKIVNNDSIAGITGLCIDTDDNIVGNKYPFNELIGKPLEINSKYNIYGDKCGGYKTKLVRHIKFPIFEDEKFITEGILINRISKYFNNLFINEILCGVEYQEQGLSSNSLKLRVQNIKGTLLYYTEAYKDYSFGFQSKYKNLINLLRFKLHDKSSRLFENDKIPFLEKISIFPFAYILYLKDRWKLK</sequence>
<dbReference type="InterPro" id="IPR029044">
    <property type="entry name" value="Nucleotide-diphossugar_trans"/>
</dbReference>
<comment type="caution">
    <text evidence="2">The sequence shown here is derived from an EMBL/GenBank/DDBJ whole genome shotgun (WGS) entry which is preliminary data.</text>
</comment>
<proteinExistence type="predicted"/>
<dbReference type="CDD" id="cd00761">
    <property type="entry name" value="Glyco_tranf_GTA_type"/>
    <property type="match status" value="1"/>
</dbReference>
<dbReference type="EMBL" id="MAIC01000016">
    <property type="protein sequence ID" value="OPB73440.1"/>
    <property type="molecule type" value="Genomic_DNA"/>
</dbReference>
<accession>A0AAJ3NAZ6</accession>